<dbReference type="InterPro" id="IPR036509">
    <property type="entry name" value="Met_Sox_Rdtase_MsrA_sf"/>
</dbReference>
<name>A0A4S8RHU6_9FLAO</name>
<evidence type="ECO:0000256" key="1">
    <source>
        <dbReference type="ARBA" id="ARBA00023002"/>
    </source>
</evidence>
<feature type="active site" evidence="4">
    <location>
        <position position="18"/>
    </location>
</feature>
<dbReference type="Proteomes" id="UP000310406">
    <property type="component" value="Unassembled WGS sequence"/>
</dbReference>
<dbReference type="GO" id="GO:0008113">
    <property type="term" value="F:peptide-methionine (S)-S-oxide reductase activity"/>
    <property type="evidence" value="ECO:0007669"/>
    <property type="project" value="UniProtKB-UniRule"/>
</dbReference>
<dbReference type="PANTHER" id="PTHR43774">
    <property type="entry name" value="PEPTIDE METHIONINE SULFOXIDE REDUCTASE"/>
    <property type="match status" value="1"/>
</dbReference>
<comment type="catalytic activity">
    <reaction evidence="2 4">
        <text>L-methionyl-[protein] + [thioredoxin]-disulfide + H2O = L-methionyl-(S)-S-oxide-[protein] + [thioredoxin]-dithiol</text>
        <dbReference type="Rhea" id="RHEA:14217"/>
        <dbReference type="Rhea" id="RHEA-COMP:10698"/>
        <dbReference type="Rhea" id="RHEA-COMP:10700"/>
        <dbReference type="Rhea" id="RHEA-COMP:12313"/>
        <dbReference type="Rhea" id="RHEA-COMP:12315"/>
        <dbReference type="ChEBI" id="CHEBI:15377"/>
        <dbReference type="ChEBI" id="CHEBI:16044"/>
        <dbReference type="ChEBI" id="CHEBI:29950"/>
        <dbReference type="ChEBI" id="CHEBI:44120"/>
        <dbReference type="ChEBI" id="CHEBI:50058"/>
        <dbReference type="EC" id="1.8.4.11"/>
    </reaction>
</comment>
<comment type="similarity">
    <text evidence="4">Belongs to the MsrA Met sulfoxide reductase family.</text>
</comment>
<comment type="catalytic activity">
    <reaction evidence="3 4">
        <text>[thioredoxin]-disulfide + L-methionine + H2O = L-methionine (S)-S-oxide + [thioredoxin]-dithiol</text>
        <dbReference type="Rhea" id="RHEA:19993"/>
        <dbReference type="Rhea" id="RHEA-COMP:10698"/>
        <dbReference type="Rhea" id="RHEA-COMP:10700"/>
        <dbReference type="ChEBI" id="CHEBI:15377"/>
        <dbReference type="ChEBI" id="CHEBI:29950"/>
        <dbReference type="ChEBI" id="CHEBI:50058"/>
        <dbReference type="ChEBI" id="CHEBI:57844"/>
        <dbReference type="ChEBI" id="CHEBI:58772"/>
        <dbReference type="EC" id="1.8.4.11"/>
    </reaction>
</comment>
<evidence type="ECO:0000256" key="2">
    <source>
        <dbReference type="ARBA" id="ARBA00047806"/>
    </source>
</evidence>
<organism evidence="6 7">
    <name type="scientific">Flagellimonas alvinocaridis</name>
    <dbReference type="NCBI Taxonomy" id="2530200"/>
    <lineage>
        <taxon>Bacteria</taxon>
        <taxon>Pseudomonadati</taxon>
        <taxon>Bacteroidota</taxon>
        <taxon>Flavobacteriia</taxon>
        <taxon>Flavobacteriales</taxon>
        <taxon>Flavobacteriaceae</taxon>
        <taxon>Flagellimonas</taxon>
    </lineage>
</organism>
<dbReference type="EMBL" id="SNTZ01000010">
    <property type="protein sequence ID" value="THV57953.1"/>
    <property type="molecule type" value="Genomic_DNA"/>
</dbReference>
<proteinExistence type="inferred from homology"/>
<keyword evidence="7" id="KW-1185">Reference proteome</keyword>
<comment type="function">
    <text evidence="4">Has an important function as a repair enzyme for proteins that have been inactivated by oxidation. Catalyzes the reversible oxidation-reduction of methionine sulfoxide in proteins to methionine.</text>
</comment>
<feature type="domain" description="Peptide methionine sulphoxide reductase MsrA" evidence="5">
    <location>
        <begin position="11"/>
        <end position="164"/>
    </location>
</feature>
<evidence type="ECO:0000313" key="7">
    <source>
        <dbReference type="Proteomes" id="UP000310406"/>
    </source>
</evidence>
<dbReference type="PANTHER" id="PTHR43774:SF1">
    <property type="entry name" value="PEPTIDE METHIONINE SULFOXIDE REDUCTASE MSRA 2"/>
    <property type="match status" value="1"/>
</dbReference>
<dbReference type="HAMAP" id="MF_01401">
    <property type="entry name" value="MsrA"/>
    <property type="match status" value="1"/>
</dbReference>
<dbReference type="OrthoDB" id="4174719at2"/>
<comment type="caution">
    <text evidence="6">The sequence shown here is derived from an EMBL/GenBank/DDBJ whole genome shotgun (WGS) entry which is preliminary data.</text>
</comment>
<dbReference type="NCBIfam" id="TIGR00401">
    <property type="entry name" value="msrA"/>
    <property type="match status" value="1"/>
</dbReference>
<dbReference type="RefSeq" id="WP_136567151.1">
    <property type="nucleotide sequence ID" value="NZ_SNTZ01000010.1"/>
</dbReference>
<reference evidence="6 7" key="1">
    <citation type="submission" date="2019-03" db="EMBL/GenBank/DDBJ databases">
        <title>Muricauda SCR12 sp.nov, a marine bacterium isolated from Pacific Ocean:the Okinawa trough.</title>
        <authorList>
            <person name="Liu L."/>
        </authorList>
    </citation>
    <scope>NUCLEOTIDE SEQUENCE [LARGE SCALE GENOMIC DNA]</scope>
    <source>
        <strain evidence="6 7">SCR12</strain>
    </source>
</reference>
<keyword evidence="1 4" id="KW-0560">Oxidoreductase</keyword>
<accession>A0A4S8RHU6</accession>
<dbReference type="EC" id="1.8.4.11" evidence="4"/>
<dbReference type="Pfam" id="PF01625">
    <property type="entry name" value="PMSR"/>
    <property type="match status" value="1"/>
</dbReference>
<evidence type="ECO:0000259" key="5">
    <source>
        <dbReference type="Pfam" id="PF01625"/>
    </source>
</evidence>
<evidence type="ECO:0000256" key="4">
    <source>
        <dbReference type="HAMAP-Rule" id="MF_01401"/>
    </source>
</evidence>
<gene>
    <name evidence="4 6" type="primary">msrA</name>
    <name evidence="6" type="ORF">EZV76_13770</name>
</gene>
<dbReference type="GO" id="GO:0033744">
    <property type="term" value="F:L-methionine:thioredoxin-disulfide S-oxidoreductase activity"/>
    <property type="evidence" value="ECO:0007669"/>
    <property type="project" value="RHEA"/>
</dbReference>
<dbReference type="AlphaFoldDB" id="A0A4S8RHU6"/>
<evidence type="ECO:0000256" key="3">
    <source>
        <dbReference type="ARBA" id="ARBA00048782"/>
    </source>
</evidence>
<dbReference type="Gene3D" id="3.30.1060.10">
    <property type="entry name" value="Peptide methionine sulphoxide reductase MsrA"/>
    <property type="match status" value="1"/>
</dbReference>
<evidence type="ECO:0000313" key="6">
    <source>
        <dbReference type="EMBL" id="THV57953.1"/>
    </source>
</evidence>
<sequence>MDKQINTNFEEAIFAGGCFWCTEAVFQRLNGVEQVVPGYTGGSIKNPAYREICTGRTGHAEAIKISFDPSKVSYSELLEVFFATHDPTTLNRQGNDVGTQYRSEIFYTTQEQKQKAEEFIALLEKEQIFASPIVTAISEEKPFYNAEVEHQNYYNDHREQPYCQVIIDPKIKKLNAYYSNKLNTAN</sequence>
<dbReference type="SUPFAM" id="SSF55068">
    <property type="entry name" value="Peptide methionine sulfoxide reductase"/>
    <property type="match status" value="1"/>
</dbReference>
<protein>
    <recommendedName>
        <fullName evidence="4">Peptide methionine sulfoxide reductase MsrA</fullName>
        <shortName evidence="4">Protein-methionine-S-oxide reductase</shortName>
        <ecNumber evidence="4">1.8.4.11</ecNumber>
    </recommendedName>
    <alternativeName>
        <fullName evidence="4">Peptide-methionine (S)-S-oxide reductase</fullName>
        <shortName evidence="4">Peptide Met(O) reductase</shortName>
    </alternativeName>
</protein>
<dbReference type="InterPro" id="IPR002569">
    <property type="entry name" value="Met_Sox_Rdtase_MsrA_dom"/>
</dbReference>